<protein>
    <submittedName>
        <fullName evidence="1">Uncharacterized protein</fullName>
    </submittedName>
</protein>
<dbReference type="EMBL" id="UINC01114838">
    <property type="protein sequence ID" value="SVC85432.1"/>
    <property type="molecule type" value="Genomic_DNA"/>
</dbReference>
<accession>A0A382QL48</accession>
<reference evidence="1" key="1">
    <citation type="submission" date="2018-05" db="EMBL/GenBank/DDBJ databases">
        <authorList>
            <person name="Lanie J.A."/>
            <person name="Ng W.-L."/>
            <person name="Kazmierczak K.M."/>
            <person name="Andrzejewski T.M."/>
            <person name="Davidsen T.M."/>
            <person name="Wayne K.J."/>
            <person name="Tettelin H."/>
            <person name="Glass J.I."/>
            <person name="Rusch D."/>
            <person name="Podicherti R."/>
            <person name="Tsui H.-C.T."/>
            <person name="Winkler M.E."/>
        </authorList>
    </citation>
    <scope>NUCLEOTIDE SEQUENCE</scope>
</reference>
<evidence type="ECO:0000313" key="1">
    <source>
        <dbReference type="EMBL" id="SVC85432.1"/>
    </source>
</evidence>
<organism evidence="1">
    <name type="scientific">marine metagenome</name>
    <dbReference type="NCBI Taxonomy" id="408172"/>
    <lineage>
        <taxon>unclassified sequences</taxon>
        <taxon>metagenomes</taxon>
        <taxon>ecological metagenomes</taxon>
    </lineage>
</organism>
<gene>
    <name evidence="1" type="ORF">METZ01_LOCUS338286</name>
</gene>
<proteinExistence type="predicted"/>
<dbReference type="AlphaFoldDB" id="A0A382QL48"/>
<sequence length="149" mass="17166">MGKWLNWKPKHINLKKQINEPLPEPQKQRPKTKPVHEYKAGTFSTIRKAYTSGIRADALLSALNPEKGTYFGLYSEQTYTTKERLIMLSETLGEALDTELSFEFLCEHKKERKELLLTVATMLPNKWTIRVKGMYLKVVPPKGESGEEL</sequence>
<name>A0A382QL48_9ZZZZ</name>